<evidence type="ECO:0000256" key="1">
    <source>
        <dbReference type="SAM" id="MobiDB-lite"/>
    </source>
</evidence>
<feature type="region of interest" description="Disordered" evidence="1">
    <location>
        <begin position="226"/>
        <end position="245"/>
    </location>
</feature>
<feature type="non-terminal residue" evidence="3">
    <location>
        <position position="1"/>
    </location>
</feature>
<keyword evidence="4" id="KW-1185">Reference proteome</keyword>
<evidence type="ECO:0000313" key="4">
    <source>
        <dbReference type="Proteomes" id="UP000053097"/>
    </source>
</evidence>
<dbReference type="EMBL" id="KK107131">
    <property type="protein sequence ID" value="EZA58213.1"/>
    <property type="molecule type" value="Genomic_DNA"/>
</dbReference>
<feature type="region of interest" description="Disordered" evidence="1">
    <location>
        <begin position="356"/>
        <end position="389"/>
    </location>
</feature>
<organism evidence="3 4">
    <name type="scientific">Ooceraea biroi</name>
    <name type="common">Clonal raider ant</name>
    <name type="synonym">Cerapachys biroi</name>
    <dbReference type="NCBI Taxonomy" id="2015173"/>
    <lineage>
        <taxon>Eukaryota</taxon>
        <taxon>Metazoa</taxon>
        <taxon>Ecdysozoa</taxon>
        <taxon>Arthropoda</taxon>
        <taxon>Hexapoda</taxon>
        <taxon>Insecta</taxon>
        <taxon>Pterygota</taxon>
        <taxon>Neoptera</taxon>
        <taxon>Endopterygota</taxon>
        <taxon>Hymenoptera</taxon>
        <taxon>Apocrita</taxon>
        <taxon>Aculeata</taxon>
        <taxon>Formicoidea</taxon>
        <taxon>Formicidae</taxon>
        <taxon>Dorylinae</taxon>
        <taxon>Ooceraea</taxon>
    </lineage>
</organism>
<protein>
    <submittedName>
        <fullName evidence="3">Uncharacterized protein</fullName>
    </submittedName>
</protein>
<feature type="compositionally biased region" description="Basic and acidic residues" evidence="1">
    <location>
        <begin position="302"/>
        <end position="314"/>
    </location>
</feature>
<feature type="compositionally biased region" description="Basic residues" evidence="1">
    <location>
        <begin position="474"/>
        <end position="515"/>
    </location>
</feature>
<dbReference type="AlphaFoldDB" id="A0A026WQJ8"/>
<feature type="chain" id="PRO_5001541298" evidence="2">
    <location>
        <begin position="29"/>
        <end position="597"/>
    </location>
</feature>
<feature type="compositionally biased region" description="Basic and acidic residues" evidence="1">
    <location>
        <begin position="462"/>
        <end position="472"/>
    </location>
</feature>
<sequence>VAGATTGAGVGLPLLLLVVALLDDLTRATTATPAVLQPLNSVHHLAGDVATSVHVASRPSDRPFAARLFRKATSGRASSSNGIDFEHRNLPVLTPVRDDEGEEIAARRGRAKRVPISERTKLKDQPSPNFIDSWPATWRRVAEQPRKVESAPTIDDDGIGPAVRGAFTPLLEPVFKFGESVLRPESSLRDILLREGASRTATTTATAVATRTIARDVVYPGYATQRAGSSLPERDDVGGVTEDGVAGDKDERELVLVRNEGNSAVVAGSGGSVIEWTTTTVAGPMSASAFSGDDVQVAERIRARASSERSSPKAEEDDDGLINTTEDSDRPGDFHRFLGCVATYITGIRGRLNRKPVEASSSTHRRLTRVAGSPWRKRERNRKDEREKKRAFPCASGVSARNADDFCVVRRHAGLISRWIGTRVAHTRGAAFDGIAAARERARDRESARENAVWAAWPPAGRPDETIRDATRRGAARRGAARRGAARRGAARRGAARRGAARRGAARRGATRRFVRSGARGGGKCGHCAGGGGGGGGGGGAGSGDGGGGGGQSSGGNDDAGGSRRGNVPRLRSRGAWGTDGQRGRTRKGDGVDGAAA</sequence>
<feature type="region of interest" description="Disordered" evidence="1">
    <location>
        <begin position="302"/>
        <end position="328"/>
    </location>
</feature>
<name>A0A026WQJ8_OOCBI</name>
<dbReference type="Proteomes" id="UP000053097">
    <property type="component" value="Unassembled WGS sequence"/>
</dbReference>
<accession>A0A026WQJ8</accession>
<evidence type="ECO:0000313" key="3">
    <source>
        <dbReference type="EMBL" id="EZA58213.1"/>
    </source>
</evidence>
<proteinExistence type="predicted"/>
<keyword evidence="2" id="KW-0732">Signal</keyword>
<reference evidence="3 4" key="1">
    <citation type="journal article" date="2014" name="Curr. Biol.">
        <title>The genome of the clonal raider ant Cerapachys biroi.</title>
        <authorList>
            <person name="Oxley P.R."/>
            <person name="Ji L."/>
            <person name="Fetter-Pruneda I."/>
            <person name="McKenzie S.K."/>
            <person name="Li C."/>
            <person name="Hu H."/>
            <person name="Zhang G."/>
            <person name="Kronauer D.J."/>
        </authorList>
    </citation>
    <scope>NUCLEOTIDE SEQUENCE [LARGE SCALE GENOMIC DNA]</scope>
</reference>
<feature type="compositionally biased region" description="Gly residues" evidence="1">
    <location>
        <begin position="519"/>
        <end position="554"/>
    </location>
</feature>
<feature type="signal peptide" evidence="2">
    <location>
        <begin position="1"/>
        <end position="28"/>
    </location>
</feature>
<feature type="region of interest" description="Disordered" evidence="1">
    <location>
        <begin position="459"/>
        <end position="597"/>
    </location>
</feature>
<gene>
    <name evidence="3" type="ORF">X777_01577</name>
</gene>
<evidence type="ECO:0000256" key="2">
    <source>
        <dbReference type="SAM" id="SignalP"/>
    </source>
</evidence>